<proteinExistence type="predicted"/>
<dbReference type="Proteomes" id="UP001372834">
    <property type="component" value="Unassembled WGS sequence"/>
</dbReference>
<feature type="region of interest" description="Disordered" evidence="1">
    <location>
        <begin position="1"/>
        <end position="40"/>
    </location>
</feature>
<sequence length="86" mass="9705">MAEPLKEKNSGKTSSSAGNVLPEKTPATSMDIQPLPPRQPPLLNTLALTQLTLRHKLLVTSNRRSEFWGLKPRVKEITNYLRKLEK</sequence>
<dbReference type="AlphaFoldDB" id="A0AAN8NSL7"/>
<reference evidence="2 3" key="1">
    <citation type="submission" date="2023-10" db="EMBL/GenBank/DDBJ databases">
        <title>Genomes of two closely related lineages of the louse Polyplax serrata with different host specificities.</title>
        <authorList>
            <person name="Martinu J."/>
            <person name="Tarabai H."/>
            <person name="Stefka J."/>
            <person name="Hypsa V."/>
        </authorList>
    </citation>
    <scope>NUCLEOTIDE SEQUENCE [LARGE SCALE GENOMIC DNA]</scope>
    <source>
        <strain evidence="2">HR10_N</strain>
    </source>
</reference>
<protein>
    <submittedName>
        <fullName evidence="2">Uncharacterized protein</fullName>
    </submittedName>
</protein>
<gene>
    <name evidence="2" type="ORF">RUM43_006117</name>
</gene>
<comment type="caution">
    <text evidence="2">The sequence shown here is derived from an EMBL/GenBank/DDBJ whole genome shotgun (WGS) entry which is preliminary data.</text>
</comment>
<evidence type="ECO:0000313" key="3">
    <source>
        <dbReference type="Proteomes" id="UP001372834"/>
    </source>
</evidence>
<organism evidence="2 3">
    <name type="scientific">Polyplax serrata</name>
    <name type="common">Common mouse louse</name>
    <dbReference type="NCBI Taxonomy" id="468196"/>
    <lineage>
        <taxon>Eukaryota</taxon>
        <taxon>Metazoa</taxon>
        <taxon>Ecdysozoa</taxon>
        <taxon>Arthropoda</taxon>
        <taxon>Hexapoda</taxon>
        <taxon>Insecta</taxon>
        <taxon>Pterygota</taxon>
        <taxon>Neoptera</taxon>
        <taxon>Paraneoptera</taxon>
        <taxon>Psocodea</taxon>
        <taxon>Troctomorpha</taxon>
        <taxon>Phthiraptera</taxon>
        <taxon>Anoplura</taxon>
        <taxon>Polyplacidae</taxon>
        <taxon>Polyplax</taxon>
    </lineage>
</organism>
<accession>A0AAN8NSL7</accession>
<name>A0AAN8NSL7_POLSC</name>
<evidence type="ECO:0000256" key="1">
    <source>
        <dbReference type="SAM" id="MobiDB-lite"/>
    </source>
</evidence>
<evidence type="ECO:0000313" key="2">
    <source>
        <dbReference type="EMBL" id="KAK6625818.1"/>
    </source>
</evidence>
<feature type="compositionally biased region" description="Basic and acidic residues" evidence="1">
    <location>
        <begin position="1"/>
        <end position="10"/>
    </location>
</feature>
<dbReference type="EMBL" id="JAWJWE010000037">
    <property type="protein sequence ID" value="KAK6625818.1"/>
    <property type="molecule type" value="Genomic_DNA"/>
</dbReference>